<dbReference type="Proteomes" id="UP000285112">
    <property type="component" value="Unassembled WGS sequence"/>
</dbReference>
<dbReference type="AlphaFoldDB" id="A0A419I3I2"/>
<sequence length="69" mass="7946">MATADRKMTVNEVCAELADENGKPLARSTFYDWRAKKRGPKCTRLPNGDLRIRRADFDRWFDGLAEENA</sequence>
<evidence type="ECO:0000313" key="2">
    <source>
        <dbReference type="Proteomes" id="UP000285112"/>
    </source>
</evidence>
<reference evidence="1 2" key="1">
    <citation type="submission" date="2018-09" db="EMBL/GenBank/DDBJ databases">
        <title>YIM PH 21725 draft genome.</title>
        <authorList>
            <person name="Miao C."/>
        </authorList>
    </citation>
    <scope>NUCLEOTIDE SEQUENCE [LARGE SCALE GENOMIC DNA]</scope>
    <source>
        <strain evidence="2">YIM PH21725</strain>
    </source>
</reference>
<dbReference type="GO" id="GO:0003677">
    <property type="term" value="F:DNA binding"/>
    <property type="evidence" value="ECO:0007669"/>
    <property type="project" value="UniProtKB-KW"/>
</dbReference>
<evidence type="ECO:0000313" key="1">
    <source>
        <dbReference type="EMBL" id="RJQ84742.1"/>
    </source>
</evidence>
<name>A0A419I3I2_9PSEU</name>
<comment type="caution">
    <text evidence="1">The sequence shown here is derived from an EMBL/GenBank/DDBJ whole genome shotgun (WGS) entry which is preliminary data.</text>
</comment>
<dbReference type="OrthoDB" id="194758at2"/>
<keyword evidence="2" id="KW-1185">Reference proteome</keyword>
<gene>
    <name evidence="1" type="ORF">D5S19_15875</name>
</gene>
<proteinExistence type="predicted"/>
<organism evidence="1 2">
    <name type="scientific">Amycolatopsis panacis</name>
    <dbReference type="NCBI Taxonomy" id="2340917"/>
    <lineage>
        <taxon>Bacteria</taxon>
        <taxon>Bacillati</taxon>
        <taxon>Actinomycetota</taxon>
        <taxon>Actinomycetes</taxon>
        <taxon>Pseudonocardiales</taxon>
        <taxon>Pseudonocardiaceae</taxon>
        <taxon>Amycolatopsis</taxon>
    </lineage>
</organism>
<accession>A0A419I3I2</accession>
<dbReference type="EMBL" id="QZFV01000084">
    <property type="protein sequence ID" value="RJQ84742.1"/>
    <property type="molecule type" value="Genomic_DNA"/>
</dbReference>
<protein>
    <submittedName>
        <fullName evidence="1">DNA-binding protein</fullName>
    </submittedName>
</protein>
<keyword evidence="1" id="KW-0238">DNA-binding</keyword>